<dbReference type="WBParaSite" id="TCNE_0000011401-mRNA-1">
    <property type="protein sequence ID" value="TCNE_0000011401-mRNA-1"/>
    <property type="gene ID" value="TCNE_0000011401"/>
</dbReference>
<evidence type="ECO:0000313" key="3">
    <source>
        <dbReference type="WBParaSite" id="TCNE_0000011401-mRNA-1"/>
    </source>
</evidence>
<name>A0A183TV45_TOXCA</name>
<dbReference type="Proteomes" id="UP000050794">
    <property type="component" value="Unassembled WGS sequence"/>
</dbReference>
<proteinExistence type="predicted"/>
<organism evidence="2 3">
    <name type="scientific">Toxocara canis</name>
    <name type="common">Canine roundworm</name>
    <dbReference type="NCBI Taxonomy" id="6265"/>
    <lineage>
        <taxon>Eukaryota</taxon>
        <taxon>Metazoa</taxon>
        <taxon>Ecdysozoa</taxon>
        <taxon>Nematoda</taxon>
        <taxon>Chromadorea</taxon>
        <taxon>Rhabditida</taxon>
        <taxon>Spirurina</taxon>
        <taxon>Ascaridomorpha</taxon>
        <taxon>Ascaridoidea</taxon>
        <taxon>Toxocaridae</taxon>
        <taxon>Toxocara</taxon>
    </lineage>
</organism>
<reference evidence="1 2" key="2">
    <citation type="submission" date="2018-11" db="EMBL/GenBank/DDBJ databases">
        <authorList>
            <consortium name="Pathogen Informatics"/>
        </authorList>
    </citation>
    <scope>NUCLEOTIDE SEQUENCE [LARGE SCALE GENOMIC DNA]</scope>
</reference>
<protein>
    <submittedName>
        <fullName evidence="1 3">Uncharacterized protein</fullName>
    </submittedName>
</protein>
<keyword evidence="2" id="KW-1185">Reference proteome</keyword>
<dbReference type="AlphaFoldDB" id="A0A183TV45"/>
<accession>A0A183TV45</accession>
<evidence type="ECO:0000313" key="1">
    <source>
        <dbReference type="EMBL" id="VDM23667.1"/>
    </source>
</evidence>
<sequence length="202" mass="22821">MTEWHFANGQQTVGSLGSRIPKKTTRGTYVQIERREFRQAEGKGEWLVRVGGWRIVMWPAGNYLAPWTSLIKMKLFYPEIFKCFHPIDLFTEKRLRSLLIVLASAIAIELVPIEATDDASSREQLPASEPLWPGAPVIALTNQNEFETFPEFPQPIDNETSSAMDETMSIATNASDDDQQFVVLDTPEDDVFNNAGNPFELI</sequence>
<gene>
    <name evidence="1" type="ORF">TCNE_LOCUS115</name>
</gene>
<dbReference type="EMBL" id="UYWY01000038">
    <property type="protein sequence ID" value="VDM23667.1"/>
    <property type="molecule type" value="Genomic_DNA"/>
</dbReference>
<evidence type="ECO:0000313" key="2">
    <source>
        <dbReference type="Proteomes" id="UP000050794"/>
    </source>
</evidence>
<reference evidence="3" key="1">
    <citation type="submission" date="2016-06" db="UniProtKB">
        <authorList>
            <consortium name="WormBaseParasite"/>
        </authorList>
    </citation>
    <scope>IDENTIFICATION</scope>
</reference>